<dbReference type="SUPFAM" id="SSF55073">
    <property type="entry name" value="Nucleotide cyclase"/>
    <property type="match status" value="1"/>
</dbReference>
<dbReference type="InterPro" id="IPR029787">
    <property type="entry name" value="Nucleotide_cyclase"/>
</dbReference>
<dbReference type="GO" id="GO:0052621">
    <property type="term" value="F:diguanylate cyclase activity"/>
    <property type="evidence" value="ECO:0007669"/>
    <property type="project" value="UniProtKB-EC"/>
</dbReference>
<organism evidence="5 6">
    <name type="scientific">Vibrio rotiferianus</name>
    <dbReference type="NCBI Taxonomy" id="190895"/>
    <lineage>
        <taxon>Bacteria</taxon>
        <taxon>Pseudomonadati</taxon>
        <taxon>Pseudomonadota</taxon>
        <taxon>Gammaproteobacteria</taxon>
        <taxon>Vibrionales</taxon>
        <taxon>Vibrionaceae</taxon>
        <taxon>Vibrio</taxon>
    </lineage>
</organism>
<evidence type="ECO:0000259" key="4">
    <source>
        <dbReference type="PROSITE" id="PS50887"/>
    </source>
</evidence>
<dbReference type="PROSITE" id="PS50887">
    <property type="entry name" value="GGDEF"/>
    <property type="match status" value="1"/>
</dbReference>
<proteinExistence type="predicted"/>
<comment type="cofactor">
    <cofactor evidence="1">
        <name>Mg(2+)</name>
        <dbReference type="ChEBI" id="CHEBI:18420"/>
    </cofactor>
</comment>
<protein>
    <recommendedName>
        <fullName evidence="2">diguanylate cyclase</fullName>
        <ecNumber evidence="2">2.7.7.65</ecNumber>
    </recommendedName>
</protein>
<evidence type="ECO:0000313" key="6">
    <source>
        <dbReference type="Proteomes" id="UP000315115"/>
    </source>
</evidence>
<dbReference type="FunFam" id="3.30.70.270:FF:000001">
    <property type="entry name" value="Diguanylate cyclase domain protein"/>
    <property type="match status" value="1"/>
</dbReference>
<dbReference type="InterPro" id="IPR043128">
    <property type="entry name" value="Rev_trsase/Diguanyl_cyclase"/>
</dbReference>
<dbReference type="InterPro" id="IPR035965">
    <property type="entry name" value="PAS-like_dom_sf"/>
</dbReference>
<feature type="domain" description="GGDEF" evidence="4">
    <location>
        <begin position="177"/>
        <end position="310"/>
    </location>
</feature>
<dbReference type="EC" id="2.7.7.65" evidence="2"/>
<gene>
    <name evidence="5" type="ORF">VroAM7_28680</name>
</gene>
<evidence type="ECO:0000256" key="1">
    <source>
        <dbReference type="ARBA" id="ARBA00001946"/>
    </source>
</evidence>
<dbReference type="Pfam" id="PF00990">
    <property type="entry name" value="GGDEF"/>
    <property type="match status" value="1"/>
</dbReference>
<evidence type="ECO:0000256" key="3">
    <source>
        <dbReference type="ARBA" id="ARBA00034247"/>
    </source>
</evidence>
<dbReference type="Gene3D" id="3.30.70.270">
    <property type="match status" value="1"/>
</dbReference>
<dbReference type="InterPro" id="IPR050469">
    <property type="entry name" value="Diguanylate_Cyclase"/>
</dbReference>
<dbReference type="PANTHER" id="PTHR45138:SF9">
    <property type="entry name" value="DIGUANYLATE CYCLASE DGCM-RELATED"/>
    <property type="match status" value="1"/>
</dbReference>
<dbReference type="Proteomes" id="UP000315115">
    <property type="component" value="Chromosome 1"/>
</dbReference>
<dbReference type="CDD" id="cd01949">
    <property type="entry name" value="GGDEF"/>
    <property type="match status" value="1"/>
</dbReference>
<dbReference type="NCBIfam" id="TIGR00254">
    <property type="entry name" value="GGDEF"/>
    <property type="match status" value="1"/>
</dbReference>
<name>A0A510I8Z6_9VIBR</name>
<dbReference type="InterPro" id="IPR000160">
    <property type="entry name" value="GGDEF_dom"/>
</dbReference>
<dbReference type="PANTHER" id="PTHR45138">
    <property type="entry name" value="REGULATORY COMPONENTS OF SENSORY TRANSDUCTION SYSTEM"/>
    <property type="match status" value="1"/>
</dbReference>
<dbReference type="Gene3D" id="3.30.450.20">
    <property type="entry name" value="PAS domain"/>
    <property type="match status" value="1"/>
</dbReference>
<dbReference type="RefSeq" id="WP_143693050.1">
    <property type="nucleotide sequence ID" value="NZ_AP019798.1"/>
</dbReference>
<evidence type="ECO:0000313" key="5">
    <source>
        <dbReference type="EMBL" id="BBL90215.1"/>
    </source>
</evidence>
<comment type="catalytic activity">
    <reaction evidence="3">
        <text>2 GTP = 3',3'-c-di-GMP + 2 diphosphate</text>
        <dbReference type="Rhea" id="RHEA:24898"/>
        <dbReference type="ChEBI" id="CHEBI:33019"/>
        <dbReference type="ChEBI" id="CHEBI:37565"/>
        <dbReference type="ChEBI" id="CHEBI:58805"/>
        <dbReference type="EC" id="2.7.7.65"/>
    </reaction>
</comment>
<accession>A0A510I8Z6</accession>
<reference evidence="6" key="1">
    <citation type="submission" date="2019-07" db="EMBL/GenBank/DDBJ databases">
        <title>Complete Genome Sequences of Vibrion rotiferianus strain AM7.</title>
        <authorList>
            <person name="Miyazaki K."/>
            <person name="Wiseschart A."/>
            <person name="Pootanakit K."/>
            <person name="Ishimori K."/>
            <person name="Kitahara K."/>
        </authorList>
    </citation>
    <scope>NUCLEOTIDE SEQUENCE [LARGE SCALE GENOMIC DNA]</scope>
    <source>
        <strain evidence="6">AM7</strain>
    </source>
</reference>
<evidence type="ECO:0000256" key="2">
    <source>
        <dbReference type="ARBA" id="ARBA00012528"/>
    </source>
</evidence>
<sequence>MIYKEREEWLYAILNTLPDHVFILNEQGRYIESFGGTYHSKNFNASSYTNLTLSEVLSASKAAELVGYIDEVVRTNQPKVVKYSISLQDHLLMPIEELEALENPEETWFEAIIKPVESIHSDENWVIWSVRDVTKTHLLEKRLKTLSETDELTGVMNRRAFLTNLDKALSSHAGLSQTFSCIMIDIDHFKEINDQVGHFSGDHVIHHVAKICQRSIRGTDFIGRLGGEEFAVILANTSAIQAYDVAERMRDAIQNAPCKVDGIEISTTVSIGVAEYDEQVSSAKELMINADKAMYYSKHSGRNQVTLHHGSIPDVKLQHSTNLRIQKVS</sequence>
<dbReference type="EMBL" id="AP019798">
    <property type="protein sequence ID" value="BBL90215.1"/>
    <property type="molecule type" value="Genomic_DNA"/>
</dbReference>
<dbReference type="SUPFAM" id="SSF55785">
    <property type="entry name" value="PYP-like sensor domain (PAS domain)"/>
    <property type="match status" value="1"/>
</dbReference>
<dbReference type="SMART" id="SM00267">
    <property type="entry name" value="GGDEF"/>
    <property type="match status" value="1"/>
</dbReference>
<dbReference type="AlphaFoldDB" id="A0A510I8Z6"/>